<evidence type="ECO:0000259" key="6">
    <source>
        <dbReference type="Pfam" id="PF08281"/>
    </source>
</evidence>
<feature type="domain" description="RNA polymerase sigma-70 region 2" evidence="5">
    <location>
        <begin position="35"/>
        <end position="101"/>
    </location>
</feature>
<dbReference type="InterPro" id="IPR014284">
    <property type="entry name" value="RNA_pol_sigma-70_dom"/>
</dbReference>
<dbReference type="GO" id="GO:0003677">
    <property type="term" value="F:DNA binding"/>
    <property type="evidence" value="ECO:0007669"/>
    <property type="project" value="InterPro"/>
</dbReference>
<evidence type="ECO:0000313" key="8">
    <source>
        <dbReference type="Proteomes" id="UP000006556"/>
    </source>
</evidence>
<dbReference type="HOGENOM" id="CLU_047691_3_4_9"/>
<dbReference type="InterPro" id="IPR007627">
    <property type="entry name" value="RNA_pol_sigma70_r2"/>
</dbReference>
<dbReference type="Gene3D" id="1.10.10.10">
    <property type="entry name" value="Winged helix-like DNA-binding domain superfamily/Winged helix DNA-binding domain"/>
    <property type="match status" value="1"/>
</dbReference>
<dbReference type="NCBIfam" id="TIGR02937">
    <property type="entry name" value="sigma70-ECF"/>
    <property type="match status" value="1"/>
</dbReference>
<accession>A5D472</accession>
<dbReference type="GO" id="GO:0000428">
    <property type="term" value="C:DNA-directed RNA polymerase complex"/>
    <property type="evidence" value="ECO:0007669"/>
    <property type="project" value="UniProtKB-KW"/>
</dbReference>
<keyword evidence="4" id="KW-0804">Transcription</keyword>
<gene>
    <name evidence="7" type="primary">RpoE</name>
    <name evidence="7" type="ordered locus">PTH_0768</name>
</gene>
<dbReference type="eggNOG" id="COG1595">
    <property type="taxonomic scope" value="Bacteria"/>
</dbReference>
<dbReference type="STRING" id="370438.PTH_0768"/>
<dbReference type="AlphaFoldDB" id="A5D472"/>
<dbReference type="InterPro" id="IPR013249">
    <property type="entry name" value="RNA_pol_sigma70_r4_t2"/>
</dbReference>
<name>A5D472_PELTS</name>
<keyword evidence="8" id="KW-1185">Reference proteome</keyword>
<dbReference type="Proteomes" id="UP000006556">
    <property type="component" value="Chromosome"/>
</dbReference>
<dbReference type="SUPFAM" id="SSF88659">
    <property type="entry name" value="Sigma3 and sigma4 domains of RNA polymerase sigma factors"/>
    <property type="match status" value="1"/>
</dbReference>
<evidence type="ECO:0000256" key="1">
    <source>
        <dbReference type="ARBA" id="ARBA00010641"/>
    </source>
</evidence>
<dbReference type="Gene3D" id="1.10.1740.10">
    <property type="match status" value="1"/>
</dbReference>
<evidence type="ECO:0000259" key="5">
    <source>
        <dbReference type="Pfam" id="PF04542"/>
    </source>
</evidence>
<dbReference type="Pfam" id="PF08281">
    <property type="entry name" value="Sigma70_r4_2"/>
    <property type="match status" value="1"/>
</dbReference>
<comment type="similarity">
    <text evidence="1">Belongs to the sigma-70 factor family. ECF subfamily.</text>
</comment>
<sequence>MTEFHGWYPAGCGECFGVKAEAGKKHSAGTSFAELYDRYFDAVNRYLRYRLNNSWDADDLTAAVFLKALENFHKYRGDAPFAVWLFRIAHNAYVDYLRGRRERVFSEEEMAHLGSAPSGPEEELLRNEEVRQLKDMLWRLSPEQRDVVSLRYAGELKFSQIALVLEKSEPAVRMIHYRALKALRTGYSSNKERGERIARG</sequence>
<dbReference type="KEGG" id="pth:PTH_0768"/>
<dbReference type="SUPFAM" id="SSF88946">
    <property type="entry name" value="Sigma2 domain of RNA polymerase sigma factors"/>
    <property type="match status" value="1"/>
</dbReference>
<dbReference type="EMBL" id="AP009389">
    <property type="protein sequence ID" value="BAF58949.1"/>
    <property type="molecule type" value="Genomic_DNA"/>
</dbReference>
<dbReference type="Pfam" id="PF04542">
    <property type="entry name" value="Sigma70_r2"/>
    <property type="match status" value="1"/>
</dbReference>
<dbReference type="InterPro" id="IPR039425">
    <property type="entry name" value="RNA_pol_sigma-70-like"/>
</dbReference>
<organism evidence="7 8">
    <name type="scientific">Pelotomaculum thermopropionicum (strain DSM 13744 / JCM 10971 / SI)</name>
    <dbReference type="NCBI Taxonomy" id="370438"/>
    <lineage>
        <taxon>Bacteria</taxon>
        <taxon>Bacillati</taxon>
        <taxon>Bacillota</taxon>
        <taxon>Clostridia</taxon>
        <taxon>Eubacteriales</taxon>
        <taxon>Desulfotomaculaceae</taxon>
        <taxon>Pelotomaculum</taxon>
    </lineage>
</organism>
<dbReference type="CDD" id="cd06171">
    <property type="entry name" value="Sigma70_r4"/>
    <property type="match status" value="1"/>
</dbReference>
<proteinExistence type="inferred from homology"/>
<evidence type="ECO:0000313" key="7">
    <source>
        <dbReference type="EMBL" id="BAF58949.1"/>
    </source>
</evidence>
<dbReference type="GO" id="GO:0016987">
    <property type="term" value="F:sigma factor activity"/>
    <property type="evidence" value="ECO:0007669"/>
    <property type="project" value="UniProtKB-KW"/>
</dbReference>
<dbReference type="InterPro" id="IPR036388">
    <property type="entry name" value="WH-like_DNA-bd_sf"/>
</dbReference>
<protein>
    <submittedName>
        <fullName evidence="7">DNA-directed RNA polymerase specialized sigma subunit</fullName>
    </submittedName>
</protein>
<evidence type="ECO:0000256" key="3">
    <source>
        <dbReference type="ARBA" id="ARBA00023082"/>
    </source>
</evidence>
<keyword evidence="7" id="KW-0240">DNA-directed RNA polymerase</keyword>
<dbReference type="InterPro" id="IPR013325">
    <property type="entry name" value="RNA_pol_sigma_r2"/>
</dbReference>
<reference evidence="8" key="1">
    <citation type="journal article" date="2008" name="Genome Res.">
        <title>The genome of Pelotomaculum thermopropionicum reveals niche-associated evolution in anaerobic microbiota.</title>
        <authorList>
            <person name="Kosaka T."/>
            <person name="Kato S."/>
            <person name="Shimoyama T."/>
            <person name="Ishii S."/>
            <person name="Abe T."/>
            <person name="Watanabe K."/>
        </authorList>
    </citation>
    <scope>NUCLEOTIDE SEQUENCE [LARGE SCALE GENOMIC DNA]</scope>
    <source>
        <strain evidence="8">DSM 13744 / JCM 10971 / SI</strain>
    </source>
</reference>
<dbReference type="PANTHER" id="PTHR43133">
    <property type="entry name" value="RNA POLYMERASE ECF-TYPE SIGMA FACTO"/>
    <property type="match status" value="1"/>
</dbReference>
<dbReference type="InterPro" id="IPR013324">
    <property type="entry name" value="RNA_pol_sigma_r3/r4-like"/>
</dbReference>
<dbReference type="PANTHER" id="PTHR43133:SF57">
    <property type="entry name" value="RNA POLYMERASE SIGMA-70 FACTOR"/>
    <property type="match status" value="1"/>
</dbReference>
<dbReference type="GO" id="GO:0006352">
    <property type="term" value="P:DNA-templated transcription initiation"/>
    <property type="evidence" value="ECO:0007669"/>
    <property type="project" value="InterPro"/>
</dbReference>
<evidence type="ECO:0000256" key="4">
    <source>
        <dbReference type="ARBA" id="ARBA00023163"/>
    </source>
</evidence>
<keyword evidence="3" id="KW-0731">Sigma factor</keyword>
<evidence type="ECO:0000256" key="2">
    <source>
        <dbReference type="ARBA" id="ARBA00023015"/>
    </source>
</evidence>
<keyword evidence="2" id="KW-0805">Transcription regulation</keyword>
<feature type="domain" description="RNA polymerase sigma factor 70 region 4 type 2" evidence="6">
    <location>
        <begin position="132"/>
        <end position="183"/>
    </location>
</feature>